<evidence type="ECO:0000256" key="14">
    <source>
        <dbReference type="ARBA" id="ARBA00025228"/>
    </source>
</evidence>
<evidence type="ECO:0000313" key="21">
    <source>
        <dbReference type="Proteomes" id="UP001596097"/>
    </source>
</evidence>
<comment type="function">
    <text evidence="14 19">Joins adenosylcobinamide-GDP and alpha-ribazole to generate adenosylcobalamin (Ado-cobalamin). Also synthesizes adenosylcobalamin 5'-phosphate from adenosylcobinamide-GDP and alpha-ribazole 5'-phosphate.</text>
</comment>
<feature type="transmembrane region" description="Helical" evidence="19">
    <location>
        <begin position="252"/>
        <end position="272"/>
    </location>
</feature>
<feature type="transmembrane region" description="Helical" evidence="19">
    <location>
        <begin position="157"/>
        <end position="177"/>
    </location>
</feature>
<feature type="transmembrane region" description="Helical" evidence="19">
    <location>
        <begin position="128"/>
        <end position="151"/>
    </location>
</feature>
<dbReference type="InterPro" id="IPR003805">
    <property type="entry name" value="CobS"/>
</dbReference>
<evidence type="ECO:0000256" key="10">
    <source>
        <dbReference type="ARBA" id="ARBA00022692"/>
    </source>
</evidence>
<evidence type="ECO:0000256" key="16">
    <source>
        <dbReference type="ARBA" id="ARBA00032853"/>
    </source>
</evidence>
<reference evidence="21" key="1">
    <citation type="journal article" date="2019" name="Int. J. Syst. Evol. Microbiol.">
        <title>The Global Catalogue of Microorganisms (GCM) 10K type strain sequencing project: providing services to taxonomists for standard genome sequencing and annotation.</title>
        <authorList>
            <consortium name="The Broad Institute Genomics Platform"/>
            <consortium name="The Broad Institute Genome Sequencing Center for Infectious Disease"/>
            <person name="Wu L."/>
            <person name="Ma J."/>
        </authorList>
    </citation>
    <scope>NUCLEOTIDE SEQUENCE [LARGE SCALE GENOMIC DNA]</scope>
    <source>
        <strain evidence="21">CGMCC 4.7198</strain>
    </source>
</reference>
<proteinExistence type="inferred from homology"/>
<keyword evidence="9 19" id="KW-0808">Transferase</keyword>
<evidence type="ECO:0000256" key="13">
    <source>
        <dbReference type="ARBA" id="ARBA00023136"/>
    </source>
</evidence>
<evidence type="ECO:0000256" key="7">
    <source>
        <dbReference type="ARBA" id="ARBA00022475"/>
    </source>
</evidence>
<comment type="similarity">
    <text evidence="4 19">Belongs to the CobS family.</text>
</comment>
<evidence type="ECO:0000256" key="4">
    <source>
        <dbReference type="ARBA" id="ARBA00010561"/>
    </source>
</evidence>
<keyword evidence="10 19" id="KW-0812">Transmembrane</keyword>
<accession>A0ABW1QST1</accession>
<feature type="transmembrane region" description="Helical" evidence="19">
    <location>
        <begin position="222"/>
        <end position="240"/>
    </location>
</feature>
<dbReference type="Pfam" id="PF02654">
    <property type="entry name" value="CobS"/>
    <property type="match status" value="1"/>
</dbReference>
<comment type="caution">
    <text evidence="20">The sequence shown here is derived from an EMBL/GenBank/DDBJ whole genome shotgun (WGS) entry which is preliminary data.</text>
</comment>
<keyword evidence="8 19" id="KW-0169">Cobalamin biosynthesis</keyword>
<gene>
    <name evidence="19" type="primary">cobS</name>
    <name evidence="20" type="ORF">ACFPYK_18245</name>
</gene>
<keyword evidence="11 19" id="KW-0460">Magnesium</keyword>
<protein>
    <recommendedName>
        <fullName evidence="6 19">Adenosylcobinamide-GDP ribazoletransferase</fullName>
        <ecNumber evidence="5 19">2.7.8.26</ecNumber>
    </recommendedName>
    <alternativeName>
        <fullName evidence="16 19">Cobalamin synthase</fullName>
    </alternativeName>
    <alternativeName>
        <fullName evidence="15 19">Cobalamin-5'-phosphate synthase</fullName>
    </alternativeName>
</protein>
<feature type="transmembrane region" description="Helical" evidence="19">
    <location>
        <begin position="76"/>
        <end position="94"/>
    </location>
</feature>
<evidence type="ECO:0000256" key="12">
    <source>
        <dbReference type="ARBA" id="ARBA00022989"/>
    </source>
</evidence>
<evidence type="ECO:0000256" key="11">
    <source>
        <dbReference type="ARBA" id="ARBA00022842"/>
    </source>
</evidence>
<organism evidence="20 21">
    <name type="scientific">Mumia xiangluensis</name>
    <dbReference type="NCBI Taxonomy" id="1678900"/>
    <lineage>
        <taxon>Bacteria</taxon>
        <taxon>Bacillati</taxon>
        <taxon>Actinomycetota</taxon>
        <taxon>Actinomycetes</taxon>
        <taxon>Propionibacteriales</taxon>
        <taxon>Nocardioidaceae</taxon>
        <taxon>Mumia</taxon>
    </lineage>
</organism>
<sequence length="273" mass="26509">MTAEHTAPDGRRDDQPGRATLADGLLLAAGTFSTVRFPAPSTVDRGRARVAMLAAPIAAVPLGAAAALVSALGDRLSLPVLVTGALAVAAVALGTRALHLDGLADTVDGLSAPYDRERRLAIMKSGDVGPAGAVGLTLVLLVQAAALGSLAGRDHGWLLVGTLVCVSRAAVLVACAAPVPAATPGGLGAAVAGSVPVFAAAGAATAYAGVLSLAFAAAGVPWWQAPLAVGVAAVAVALLVRRAVTLLGGITGDVIGAAIEVALVALGVVTLAT</sequence>
<evidence type="ECO:0000256" key="5">
    <source>
        <dbReference type="ARBA" id="ARBA00013200"/>
    </source>
</evidence>
<keyword evidence="21" id="KW-1185">Reference proteome</keyword>
<comment type="catalytic activity">
    <reaction evidence="17 19">
        <text>alpha-ribazole + adenosylcob(III)inamide-GDP = adenosylcob(III)alamin + GMP + H(+)</text>
        <dbReference type="Rhea" id="RHEA:16049"/>
        <dbReference type="ChEBI" id="CHEBI:10329"/>
        <dbReference type="ChEBI" id="CHEBI:15378"/>
        <dbReference type="ChEBI" id="CHEBI:18408"/>
        <dbReference type="ChEBI" id="CHEBI:58115"/>
        <dbReference type="ChEBI" id="CHEBI:60487"/>
        <dbReference type="EC" id="2.7.8.26"/>
    </reaction>
</comment>
<dbReference type="GO" id="GO:0051073">
    <property type="term" value="F:adenosylcobinamide-GDP ribazoletransferase activity"/>
    <property type="evidence" value="ECO:0007669"/>
    <property type="project" value="UniProtKB-EC"/>
</dbReference>
<evidence type="ECO:0000256" key="19">
    <source>
        <dbReference type="HAMAP-Rule" id="MF_00719"/>
    </source>
</evidence>
<evidence type="ECO:0000256" key="1">
    <source>
        <dbReference type="ARBA" id="ARBA00001946"/>
    </source>
</evidence>
<comment type="pathway">
    <text evidence="3 19">Cofactor biosynthesis; adenosylcobalamin biosynthesis; adenosylcobalamin from cob(II)yrinate a,c-diamide: step 7/7.</text>
</comment>
<dbReference type="EMBL" id="JBHSQL010000018">
    <property type="protein sequence ID" value="MFC6151350.1"/>
    <property type="molecule type" value="Genomic_DNA"/>
</dbReference>
<evidence type="ECO:0000256" key="2">
    <source>
        <dbReference type="ARBA" id="ARBA00004651"/>
    </source>
</evidence>
<dbReference type="Proteomes" id="UP001596097">
    <property type="component" value="Unassembled WGS sequence"/>
</dbReference>
<feature type="transmembrane region" description="Helical" evidence="19">
    <location>
        <begin position="189"/>
        <end position="216"/>
    </location>
</feature>
<keyword evidence="12 19" id="KW-1133">Transmembrane helix</keyword>
<evidence type="ECO:0000256" key="15">
    <source>
        <dbReference type="ARBA" id="ARBA00032605"/>
    </source>
</evidence>
<dbReference type="RefSeq" id="WP_228552716.1">
    <property type="nucleotide sequence ID" value="NZ_JBHSQL010000018.1"/>
</dbReference>
<feature type="transmembrane region" description="Helical" evidence="19">
    <location>
        <begin position="50"/>
        <end position="70"/>
    </location>
</feature>
<dbReference type="EC" id="2.7.8.26" evidence="5 19"/>
<evidence type="ECO:0000256" key="6">
    <source>
        <dbReference type="ARBA" id="ARBA00015850"/>
    </source>
</evidence>
<dbReference type="PANTHER" id="PTHR34148">
    <property type="entry name" value="ADENOSYLCOBINAMIDE-GDP RIBAZOLETRANSFERASE"/>
    <property type="match status" value="1"/>
</dbReference>
<dbReference type="HAMAP" id="MF_00719">
    <property type="entry name" value="CobS"/>
    <property type="match status" value="1"/>
</dbReference>
<comment type="cofactor">
    <cofactor evidence="1 19">
        <name>Mg(2+)</name>
        <dbReference type="ChEBI" id="CHEBI:18420"/>
    </cofactor>
</comment>
<keyword evidence="7 19" id="KW-1003">Cell membrane</keyword>
<dbReference type="PANTHER" id="PTHR34148:SF1">
    <property type="entry name" value="ADENOSYLCOBINAMIDE-GDP RIBAZOLETRANSFERASE"/>
    <property type="match status" value="1"/>
</dbReference>
<evidence type="ECO:0000256" key="9">
    <source>
        <dbReference type="ARBA" id="ARBA00022679"/>
    </source>
</evidence>
<evidence type="ECO:0000313" key="20">
    <source>
        <dbReference type="EMBL" id="MFC6151350.1"/>
    </source>
</evidence>
<comment type="subcellular location">
    <subcellularLocation>
        <location evidence="2 19">Cell membrane</location>
        <topology evidence="2 19">Multi-pass membrane protein</topology>
    </subcellularLocation>
</comment>
<keyword evidence="13 19" id="KW-0472">Membrane</keyword>
<name>A0ABW1QST1_9ACTN</name>
<evidence type="ECO:0000256" key="18">
    <source>
        <dbReference type="ARBA" id="ARBA00049504"/>
    </source>
</evidence>
<evidence type="ECO:0000256" key="8">
    <source>
        <dbReference type="ARBA" id="ARBA00022573"/>
    </source>
</evidence>
<evidence type="ECO:0000256" key="17">
    <source>
        <dbReference type="ARBA" id="ARBA00048623"/>
    </source>
</evidence>
<comment type="catalytic activity">
    <reaction evidence="18 19">
        <text>alpha-ribazole 5'-phosphate + adenosylcob(III)inamide-GDP = adenosylcob(III)alamin 5'-phosphate + GMP + H(+)</text>
        <dbReference type="Rhea" id="RHEA:23560"/>
        <dbReference type="ChEBI" id="CHEBI:15378"/>
        <dbReference type="ChEBI" id="CHEBI:57918"/>
        <dbReference type="ChEBI" id="CHEBI:58115"/>
        <dbReference type="ChEBI" id="CHEBI:60487"/>
        <dbReference type="ChEBI" id="CHEBI:60493"/>
        <dbReference type="EC" id="2.7.8.26"/>
    </reaction>
</comment>
<evidence type="ECO:0000256" key="3">
    <source>
        <dbReference type="ARBA" id="ARBA00004663"/>
    </source>
</evidence>